<gene>
    <name evidence="3" type="ORF">NCTC9637_04635</name>
</gene>
<keyword evidence="2" id="KW-1003">Cell membrane</keyword>
<accession>A0A377W4V3</accession>
<keyword evidence="2" id="KW-0472">Membrane</keyword>
<dbReference type="GO" id="GO:0008381">
    <property type="term" value="F:mechanosensitive monoatomic ion channel activity"/>
    <property type="evidence" value="ECO:0007669"/>
    <property type="project" value="InterPro"/>
</dbReference>
<evidence type="ECO:0000313" key="3">
    <source>
        <dbReference type="EMBL" id="STT49673.1"/>
    </source>
</evidence>
<evidence type="ECO:0000313" key="4">
    <source>
        <dbReference type="Proteomes" id="UP000255099"/>
    </source>
</evidence>
<dbReference type="InterPro" id="IPR045276">
    <property type="entry name" value="YbiO_bact"/>
</dbReference>
<organism evidence="3 4">
    <name type="scientific">Klebsiella pneumoniae</name>
    <dbReference type="NCBI Taxonomy" id="573"/>
    <lineage>
        <taxon>Bacteria</taxon>
        <taxon>Pseudomonadati</taxon>
        <taxon>Pseudomonadota</taxon>
        <taxon>Gammaproteobacteria</taxon>
        <taxon>Enterobacterales</taxon>
        <taxon>Enterobacteriaceae</taxon>
        <taxon>Klebsiella/Raoultella group</taxon>
        <taxon>Klebsiella</taxon>
        <taxon>Klebsiella pneumoniae complex</taxon>
    </lineage>
</organism>
<dbReference type="GO" id="GO:0005886">
    <property type="term" value="C:plasma membrane"/>
    <property type="evidence" value="ECO:0007669"/>
    <property type="project" value="UniProtKB-SubCell"/>
</dbReference>
<dbReference type="PANTHER" id="PTHR30460">
    <property type="entry name" value="MODERATE CONDUCTANCE MECHANOSENSITIVE CHANNEL YBIO"/>
    <property type="match status" value="1"/>
</dbReference>
<dbReference type="PANTHER" id="PTHR30460:SF0">
    <property type="entry name" value="MODERATE CONDUCTANCE MECHANOSENSITIVE CHANNEL YBIO"/>
    <property type="match status" value="1"/>
</dbReference>
<evidence type="ECO:0000256" key="1">
    <source>
        <dbReference type="ARBA" id="ARBA00004236"/>
    </source>
</evidence>
<comment type="subcellular location">
    <subcellularLocation>
        <location evidence="1">Cell membrane</location>
    </subcellularLocation>
</comment>
<dbReference type="AlphaFoldDB" id="A0A377W4V3"/>
<sequence>MGVRQDTGAYHIIPWSSITTFANFVRGIGSVVANYDVDRHEDLDKASQALKAAVDDLLAQEEIRGLIIGEPSFAGLVGLSNTALRYASASPPCR</sequence>
<dbReference type="Proteomes" id="UP000255099">
    <property type="component" value="Unassembled WGS sequence"/>
</dbReference>
<dbReference type="EMBL" id="UGLB01000003">
    <property type="protein sequence ID" value="STT49673.1"/>
    <property type="molecule type" value="Genomic_DNA"/>
</dbReference>
<name>A0A377W4V3_KLEPN</name>
<evidence type="ECO:0000256" key="2">
    <source>
        <dbReference type="ARBA" id="ARBA00022475"/>
    </source>
</evidence>
<reference evidence="3 4" key="1">
    <citation type="submission" date="2018-06" db="EMBL/GenBank/DDBJ databases">
        <authorList>
            <consortium name="Pathogen Informatics"/>
            <person name="Doyle S."/>
        </authorList>
    </citation>
    <scope>NUCLEOTIDE SEQUENCE [LARGE SCALE GENOMIC DNA]</scope>
    <source>
        <strain evidence="3 4">NCTC9637</strain>
    </source>
</reference>
<proteinExistence type="predicted"/>
<protein>
    <submittedName>
        <fullName evidence="3">Potassium efflux system KefA protein / Small-conductance mechanosensitive channel</fullName>
    </submittedName>
</protein>